<reference evidence="7 8" key="1">
    <citation type="journal article" date="2018" name="Nat. Ecol. Evol.">
        <title>Shark genomes provide insights into elasmobranch evolution and the origin of vertebrates.</title>
        <authorList>
            <person name="Hara Y"/>
            <person name="Yamaguchi K"/>
            <person name="Onimaru K"/>
            <person name="Kadota M"/>
            <person name="Koyanagi M"/>
            <person name="Keeley SD"/>
            <person name="Tatsumi K"/>
            <person name="Tanaka K"/>
            <person name="Motone F"/>
            <person name="Kageyama Y"/>
            <person name="Nozu R"/>
            <person name="Adachi N"/>
            <person name="Nishimura O"/>
            <person name="Nakagawa R"/>
            <person name="Tanegashima C"/>
            <person name="Kiyatake I"/>
            <person name="Matsumoto R"/>
            <person name="Murakumo K"/>
            <person name="Nishida K"/>
            <person name="Terakita A"/>
            <person name="Kuratani S"/>
            <person name="Sato K"/>
            <person name="Hyodo S Kuraku.S."/>
        </authorList>
    </citation>
    <scope>NUCLEOTIDE SEQUENCE [LARGE SCALE GENOMIC DNA]</scope>
</reference>
<dbReference type="GO" id="GO:0016020">
    <property type="term" value="C:membrane"/>
    <property type="evidence" value="ECO:0007669"/>
    <property type="project" value="TreeGrafter"/>
</dbReference>
<dbReference type="GO" id="GO:0012505">
    <property type="term" value="C:endomembrane system"/>
    <property type="evidence" value="ECO:0007669"/>
    <property type="project" value="TreeGrafter"/>
</dbReference>
<keyword evidence="8" id="KW-1185">Reference proteome</keyword>
<dbReference type="InterPro" id="IPR050577">
    <property type="entry name" value="MAPR/NEUFC/NENF-like"/>
</dbReference>
<dbReference type="Proteomes" id="UP000287033">
    <property type="component" value="Unassembled WGS sequence"/>
</dbReference>
<dbReference type="EMBL" id="BEZZ01000771">
    <property type="protein sequence ID" value="GCC35997.1"/>
    <property type="molecule type" value="Genomic_DNA"/>
</dbReference>
<evidence type="ECO:0000256" key="5">
    <source>
        <dbReference type="SAM" id="MobiDB-lite"/>
    </source>
</evidence>
<organism evidence="7 8">
    <name type="scientific">Chiloscyllium punctatum</name>
    <name type="common">Brownbanded bambooshark</name>
    <name type="synonym">Hemiscyllium punctatum</name>
    <dbReference type="NCBI Taxonomy" id="137246"/>
    <lineage>
        <taxon>Eukaryota</taxon>
        <taxon>Metazoa</taxon>
        <taxon>Chordata</taxon>
        <taxon>Craniata</taxon>
        <taxon>Vertebrata</taxon>
        <taxon>Chondrichthyes</taxon>
        <taxon>Elasmobranchii</taxon>
        <taxon>Galeomorphii</taxon>
        <taxon>Galeoidea</taxon>
        <taxon>Orectolobiformes</taxon>
        <taxon>Hemiscylliidae</taxon>
        <taxon>Chiloscyllium</taxon>
    </lineage>
</organism>
<dbReference type="InterPro" id="IPR036400">
    <property type="entry name" value="Cyt_B5-like_heme/steroid_sf"/>
</dbReference>
<dbReference type="PANTHER" id="PTHR10281">
    <property type="entry name" value="MEMBRANE-ASSOCIATED PROGESTERONE RECEPTOR COMPONENT-RELATED"/>
    <property type="match status" value="1"/>
</dbReference>
<comment type="caution">
    <text evidence="7">The sequence shown here is derived from an EMBL/GenBank/DDBJ whole genome shotgun (WGS) entry which is preliminary data.</text>
</comment>
<dbReference type="InterPro" id="IPR001199">
    <property type="entry name" value="Cyt_B5-like_heme/steroid-bd"/>
</dbReference>
<feature type="domain" description="Cytochrome b5 heme-binding" evidence="6">
    <location>
        <begin position="48"/>
        <end position="134"/>
    </location>
</feature>
<dbReference type="Gene3D" id="3.10.120.10">
    <property type="entry name" value="Cytochrome b5-like heme/steroid binding domain"/>
    <property type="match status" value="1"/>
</dbReference>
<dbReference type="STRING" id="137246.A0A401T042"/>
<evidence type="ECO:0000313" key="7">
    <source>
        <dbReference type="EMBL" id="GCC35997.1"/>
    </source>
</evidence>
<dbReference type="AlphaFoldDB" id="A0A401T042"/>
<name>A0A401T042_CHIPU</name>
<evidence type="ECO:0000256" key="2">
    <source>
        <dbReference type="ARBA" id="ARBA00038357"/>
    </source>
</evidence>
<dbReference type="OMA" id="GHKHYGP"/>
<comment type="function">
    <text evidence="1">Heme-binding protein which promotes neuronal but not astrocyte differentiation.</text>
</comment>
<dbReference type="PANTHER" id="PTHR10281:SF4">
    <property type="entry name" value="NEUFERRICIN"/>
    <property type="match status" value="1"/>
</dbReference>
<protein>
    <recommendedName>
        <fullName evidence="3">Neuferricin</fullName>
    </recommendedName>
    <alternativeName>
        <fullName evidence="4">Cytochrome b5 domain-containing protein 2</fullName>
    </alternativeName>
</protein>
<dbReference type="OrthoDB" id="10257697at2759"/>
<accession>A0A401T042</accession>
<evidence type="ECO:0000256" key="3">
    <source>
        <dbReference type="ARBA" id="ARBA00039568"/>
    </source>
</evidence>
<evidence type="ECO:0000259" key="6">
    <source>
        <dbReference type="SMART" id="SM01117"/>
    </source>
</evidence>
<feature type="region of interest" description="Disordered" evidence="5">
    <location>
        <begin position="221"/>
        <end position="243"/>
    </location>
</feature>
<gene>
    <name evidence="7" type="ORF">chiPu_0014487</name>
</gene>
<proteinExistence type="inferred from homology"/>
<evidence type="ECO:0000313" key="8">
    <source>
        <dbReference type="Proteomes" id="UP000287033"/>
    </source>
</evidence>
<dbReference type="SMART" id="SM01117">
    <property type="entry name" value="Cyt-b5"/>
    <property type="match status" value="1"/>
</dbReference>
<evidence type="ECO:0000256" key="4">
    <source>
        <dbReference type="ARBA" id="ARBA00042241"/>
    </source>
</evidence>
<dbReference type="SUPFAM" id="SSF55856">
    <property type="entry name" value="Cytochrome b5-like heme/steroid binding domain"/>
    <property type="match status" value="1"/>
</dbReference>
<comment type="similarity">
    <text evidence="2">Belongs to the cytochrome b5 family. MAPR subfamily.</text>
</comment>
<evidence type="ECO:0000256" key="1">
    <source>
        <dbReference type="ARBA" id="ARBA00037690"/>
    </source>
</evidence>
<sequence>MLRSLLVCAVCGSVLVVLIPAEVWARWSRWFTGSLWNPEAEPPPSHLFTKSELSRYTGEKGSPGLFLAILGQVFDVNKGKKQYGRDAARAFVSGDFTESGLVEDVSGLSPSEILAVHEWLDFYKKEYIFKGKLIGMYYDHNGEPKQALSDVELAVMQGRKLKAESELENNLFPPCNSEWSSAKGGRVWCSSHSGGVERSWVGVPRKLYKPGSKSHRCVCVRPTGPPSNQPNSAQNRGDLDNPNLQEYAGCHSFSDSCALPDT</sequence>